<dbReference type="GeneID" id="30985609"/>
<keyword evidence="2" id="KW-1185">Reference proteome</keyword>
<evidence type="ECO:0000313" key="1">
    <source>
        <dbReference type="EMBL" id="ODV80699.1"/>
    </source>
</evidence>
<accession>A0A1E4SME4</accession>
<dbReference type="Proteomes" id="UP000094285">
    <property type="component" value="Unassembled WGS sequence"/>
</dbReference>
<name>A0A1E4SME4_9ASCO</name>
<dbReference type="RefSeq" id="XP_020065821.1">
    <property type="nucleotide sequence ID" value="XM_020211473.1"/>
</dbReference>
<sequence>MSSPITQTTPDPPDLPSIDSLLYTITLQCTNYKQSLHMDEQEPLTAEFTYKVNNLQEFFYDRIALLSKNPVLQHHLLWLVSLKLLCSYVIKYKKYVYSQPPMENKHDDSFKQYNSMCGKLIKLCGDYSDLCAHFLNSPDLKLDYFVKGNDQLQDHFCTFISDSLELLVTDHSSDILDHSVIHLEPIQKCLLAYFQKINTLENKHHLMGKAFPMLAQFLRIIYMVGESQLLKPLLEDRIITPLLGEDIVRNCPVNFIDLINFYRYSAFNLLVLSVLNENKINKNYNLEANVYFKVLLAFPNLSTIVYDPFIQQTPKEEKPFPDYFATDQDEDLLVGLLERQEISLNFILNSLLNLNDIRNYIDPNPVFKKELSFLISSLSVSLSKEIHRSASRSGSLHSSTFSFSALKEVELQRRKDEMQNKVINRLRLKSLSAVLLHGSYKEKLNLIVNVMKAFEKHTLNVVLDLDLPLTYEQDNTLYLIGAHSMGKILYLSTIKHVSKLLKLLSIKHLVLNNGINHFPLATLNKICSPHQFNEVLSVKTLLEYDLHVLNGEKIMVFKKGEEQRGTIQDRVQAQLEIASLSEHMKTVLGGY</sequence>
<proteinExistence type="predicted"/>
<organism evidence="1 2">
    <name type="scientific">Suhomyces tanzawaensis NRRL Y-17324</name>
    <dbReference type="NCBI Taxonomy" id="984487"/>
    <lineage>
        <taxon>Eukaryota</taxon>
        <taxon>Fungi</taxon>
        <taxon>Dikarya</taxon>
        <taxon>Ascomycota</taxon>
        <taxon>Saccharomycotina</taxon>
        <taxon>Pichiomycetes</taxon>
        <taxon>Debaryomycetaceae</taxon>
        <taxon>Suhomyces</taxon>
    </lineage>
</organism>
<reference evidence="2" key="1">
    <citation type="submission" date="2016-05" db="EMBL/GenBank/DDBJ databases">
        <title>Comparative genomics of biotechnologically important yeasts.</title>
        <authorList>
            <consortium name="DOE Joint Genome Institute"/>
            <person name="Riley R."/>
            <person name="Haridas S."/>
            <person name="Wolfe K.H."/>
            <person name="Lopes M.R."/>
            <person name="Hittinger C.T."/>
            <person name="Goker M."/>
            <person name="Salamov A."/>
            <person name="Wisecaver J."/>
            <person name="Long T.M."/>
            <person name="Aerts A.L."/>
            <person name="Barry K."/>
            <person name="Choi C."/>
            <person name="Clum A."/>
            <person name="Coughlan A.Y."/>
            <person name="Deshpande S."/>
            <person name="Douglass A.P."/>
            <person name="Hanson S.J."/>
            <person name="Klenk H.-P."/>
            <person name="Labutti K."/>
            <person name="Lapidus A."/>
            <person name="Lindquist E."/>
            <person name="Lipzen A."/>
            <person name="Meier-Kolthoff J.P."/>
            <person name="Ohm R.A."/>
            <person name="Otillar R.P."/>
            <person name="Pangilinan J."/>
            <person name="Peng Y."/>
            <person name="Rokas A."/>
            <person name="Rosa C.A."/>
            <person name="Scheuner C."/>
            <person name="Sibirny A.A."/>
            <person name="Slot J.C."/>
            <person name="Stielow J.B."/>
            <person name="Sun H."/>
            <person name="Kurtzman C.P."/>
            <person name="Blackwell M."/>
            <person name="Grigoriev I.V."/>
            <person name="Jeffries T.W."/>
        </authorList>
    </citation>
    <scope>NUCLEOTIDE SEQUENCE [LARGE SCALE GENOMIC DNA]</scope>
    <source>
        <strain evidence="2">NRRL Y-17324</strain>
    </source>
</reference>
<dbReference type="OrthoDB" id="4093184at2759"/>
<gene>
    <name evidence="1" type="ORF">CANTADRAFT_88623</name>
</gene>
<evidence type="ECO:0000313" key="2">
    <source>
        <dbReference type="Proteomes" id="UP000094285"/>
    </source>
</evidence>
<dbReference type="AlphaFoldDB" id="A0A1E4SME4"/>
<protein>
    <submittedName>
        <fullName evidence="1">Uncharacterized protein</fullName>
    </submittedName>
</protein>
<dbReference type="EMBL" id="KV453910">
    <property type="protein sequence ID" value="ODV80699.1"/>
    <property type="molecule type" value="Genomic_DNA"/>
</dbReference>